<dbReference type="GO" id="GO:0003676">
    <property type="term" value="F:nucleic acid binding"/>
    <property type="evidence" value="ECO:0007669"/>
    <property type="project" value="InterPro"/>
</dbReference>
<dbReference type="GO" id="GO:0008270">
    <property type="term" value="F:zinc ion binding"/>
    <property type="evidence" value="ECO:0007669"/>
    <property type="project" value="UniProtKB-KW"/>
</dbReference>
<dbReference type="SUPFAM" id="SSF57756">
    <property type="entry name" value="Retrovirus zinc finger-like domains"/>
    <property type="match status" value="1"/>
</dbReference>
<dbReference type="AlphaFoldDB" id="A0A392T1R5"/>
<name>A0A392T1R5_9FABA</name>
<dbReference type="PROSITE" id="PS50158">
    <property type="entry name" value="ZF_CCHC"/>
    <property type="match status" value="1"/>
</dbReference>
<accession>A0A392T1R5</accession>
<dbReference type="EMBL" id="LXQA010477332">
    <property type="protein sequence ID" value="MCI54317.1"/>
    <property type="molecule type" value="Genomic_DNA"/>
</dbReference>
<keyword evidence="1" id="KW-0863">Zinc-finger</keyword>
<dbReference type="InterPro" id="IPR054722">
    <property type="entry name" value="PolX-like_BBD"/>
</dbReference>
<evidence type="ECO:0000313" key="4">
    <source>
        <dbReference type="Proteomes" id="UP000265520"/>
    </source>
</evidence>
<sequence>HIQCYNCEKWGHYVSDCWYKKGKEKVQDSDDEAKLVQEQSEDGAVTFMAAISEDKTASGAWFLDTGCSNHMTGHKNWLIKFDSSKKR</sequence>
<evidence type="ECO:0000259" key="2">
    <source>
        <dbReference type="PROSITE" id="PS50158"/>
    </source>
</evidence>
<dbReference type="Pfam" id="PF22936">
    <property type="entry name" value="Pol_BBD"/>
    <property type="match status" value="1"/>
</dbReference>
<feature type="non-terminal residue" evidence="3">
    <location>
        <position position="1"/>
    </location>
</feature>
<organism evidence="3 4">
    <name type="scientific">Trifolium medium</name>
    <dbReference type="NCBI Taxonomy" id="97028"/>
    <lineage>
        <taxon>Eukaryota</taxon>
        <taxon>Viridiplantae</taxon>
        <taxon>Streptophyta</taxon>
        <taxon>Embryophyta</taxon>
        <taxon>Tracheophyta</taxon>
        <taxon>Spermatophyta</taxon>
        <taxon>Magnoliopsida</taxon>
        <taxon>eudicotyledons</taxon>
        <taxon>Gunneridae</taxon>
        <taxon>Pentapetalae</taxon>
        <taxon>rosids</taxon>
        <taxon>fabids</taxon>
        <taxon>Fabales</taxon>
        <taxon>Fabaceae</taxon>
        <taxon>Papilionoideae</taxon>
        <taxon>50 kb inversion clade</taxon>
        <taxon>NPAAA clade</taxon>
        <taxon>Hologalegina</taxon>
        <taxon>IRL clade</taxon>
        <taxon>Trifolieae</taxon>
        <taxon>Trifolium</taxon>
    </lineage>
</organism>
<keyword evidence="1" id="KW-0862">Zinc</keyword>
<proteinExistence type="predicted"/>
<evidence type="ECO:0000256" key="1">
    <source>
        <dbReference type="PROSITE-ProRule" id="PRU00047"/>
    </source>
</evidence>
<protein>
    <submittedName>
        <fullName evidence="3">Retrovirus-related Pol polyprotein from transposon TNT 1-94</fullName>
    </submittedName>
</protein>
<reference evidence="3 4" key="1">
    <citation type="journal article" date="2018" name="Front. Plant Sci.">
        <title>Red Clover (Trifolium pratense) and Zigzag Clover (T. medium) - A Picture of Genomic Similarities and Differences.</title>
        <authorList>
            <person name="Dluhosova J."/>
            <person name="Istvanek J."/>
            <person name="Nedelnik J."/>
            <person name="Repkova J."/>
        </authorList>
    </citation>
    <scope>NUCLEOTIDE SEQUENCE [LARGE SCALE GENOMIC DNA]</scope>
    <source>
        <strain evidence="4">cv. 10/8</strain>
        <tissue evidence="3">Leaf</tissue>
    </source>
</reference>
<evidence type="ECO:0000313" key="3">
    <source>
        <dbReference type="EMBL" id="MCI54317.1"/>
    </source>
</evidence>
<dbReference type="Proteomes" id="UP000265520">
    <property type="component" value="Unassembled WGS sequence"/>
</dbReference>
<dbReference type="InterPro" id="IPR036875">
    <property type="entry name" value="Znf_CCHC_sf"/>
</dbReference>
<feature type="domain" description="CCHC-type" evidence="2">
    <location>
        <begin position="4"/>
        <end position="17"/>
    </location>
</feature>
<keyword evidence="1" id="KW-0479">Metal-binding</keyword>
<dbReference type="InterPro" id="IPR001878">
    <property type="entry name" value="Znf_CCHC"/>
</dbReference>
<keyword evidence="4" id="KW-1185">Reference proteome</keyword>
<comment type="caution">
    <text evidence="3">The sequence shown here is derived from an EMBL/GenBank/DDBJ whole genome shotgun (WGS) entry which is preliminary data.</text>
</comment>